<evidence type="ECO:0000313" key="1">
    <source>
        <dbReference type="Proteomes" id="UP000887580"/>
    </source>
</evidence>
<proteinExistence type="predicted"/>
<dbReference type="Proteomes" id="UP000887580">
    <property type="component" value="Unplaced"/>
</dbReference>
<name>A0AC35FBZ3_9BILA</name>
<sequence length="144" mass="16104">MADQAGDYAEAARDAAGNLMEDAGDKLHSAGKKLKSTDKDDVKDAANRAGEKLKETGEDVQSGGIYEKRIYSTLKFLSIFLSYFNYCYLPPSKIYLLLNLCILFCLFEIFSLNVLFLPPSFLYLSLLINELVVKSKLHNVYASI</sequence>
<evidence type="ECO:0000313" key="2">
    <source>
        <dbReference type="WBParaSite" id="PS1159_v2.g1606.t2"/>
    </source>
</evidence>
<accession>A0AC35FBZ3</accession>
<dbReference type="WBParaSite" id="PS1159_v2.g1606.t2">
    <property type="protein sequence ID" value="PS1159_v2.g1606.t2"/>
    <property type="gene ID" value="PS1159_v2.g1606"/>
</dbReference>
<organism evidence="1 2">
    <name type="scientific">Panagrolaimus sp. PS1159</name>
    <dbReference type="NCBI Taxonomy" id="55785"/>
    <lineage>
        <taxon>Eukaryota</taxon>
        <taxon>Metazoa</taxon>
        <taxon>Ecdysozoa</taxon>
        <taxon>Nematoda</taxon>
        <taxon>Chromadorea</taxon>
        <taxon>Rhabditida</taxon>
        <taxon>Tylenchina</taxon>
        <taxon>Panagrolaimomorpha</taxon>
        <taxon>Panagrolaimoidea</taxon>
        <taxon>Panagrolaimidae</taxon>
        <taxon>Panagrolaimus</taxon>
    </lineage>
</organism>
<protein>
    <submittedName>
        <fullName evidence="2">Uncharacterized protein</fullName>
    </submittedName>
</protein>
<reference evidence="2" key="1">
    <citation type="submission" date="2022-11" db="UniProtKB">
        <authorList>
            <consortium name="WormBaseParasite"/>
        </authorList>
    </citation>
    <scope>IDENTIFICATION</scope>
</reference>